<dbReference type="PANTHER" id="PTHR12558:SF13">
    <property type="entry name" value="CELL DIVISION CYCLE PROTEIN 27 HOMOLOG"/>
    <property type="match status" value="1"/>
</dbReference>
<keyword evidence="3" id="KW-0732">Signal</keyword>
<feature type="compositionally biased region" description="Basic and acidic residues" evidence="2">
    <location>
        <begin position="577"/>
        <end position="586"/>
    </location>
</feature>
<feature type="repeat" description="TPR" evidence="1">
    <location>
        <begin position="237"/>
        <end position="270"/>
    </location>
</feature>
<evidence type="ECO:0000256" key="2">
    <source>
        <dbReference type="SAM" id="MobiDB-lite"/>
    </source>
</evidence>
<feature type="signal peptide" evidence="3">
    <location>
        <begin position="1"/>
        <end position="23"/>
    </location>
</feature>
<dbReference type="Pfam" id="PF13414">
    <property type="entry name" value="TPR_11"/>
    <property type="match status" value="1"/>
</dbReference>
<dbReference type="InterPro" id="IPR011990">
    <property type="entry name" value="TPR-like_helical_dom_sf"/>
</dbReference>
<keyword evidence="1" id="KW-0802">TPR repeat</keyword>
<feature type="region of interest" description="Disordered" evidence="2">
    <location>
        <begin position="31"/>
        <end position="59"/>
    </location>
</feature>
<dbReference type="PROSITE" id="PS50293">
    <property type="entry name" value="TPR_REGION"/>
    <property type="match status" value="1"/>
</dbReference>
<dbReference type="PROSITE" id="PS50005">
    <property type="entry name" value="TPR"/>
    <property type="match status" value="5"/>
</dbReference>
<dbReference type="SMART" id="SM00028">
    <property type="entry name" value="TPR"/>
    <property type="match status" value="8"/>
</dbReference>
<feature type="chain" id="PRO_5046320548" evidence="3">
    <location>
        <begin position="24"/>
        <end position="600"/>
    </location>
</feature>
<feature type="repeat" description="TPR" evidence="1">
    <location>
        <begin position="507"/>
        <end position="540"/>
    </location>
</feature>
<reference evidence="5" key="1">
    <citation type="journal article" date="2019" name="Int. J. Syst. Evol. Microbiol.">
        <title>The Global Catalogue of Microorganisms (GCM) 10K type strain sequencing project: providing services to taxonomists for standard genome sequencing and annotation.</title>
        <authorList>
            <consortium name="The Broad Institute Genomics Platform"/>
            <consortium name="The Broad Institute Genome Sequencing Center for Infectious Disease"/>
            <person name="Wu L."/>
            <person name="Ma J."/>
        </authorList>
    </citation>
    <scope>NUCLEOTIDE SEQUENCE [LARGE SCALE GENOMIC DNA]</scope>
    <source>
        <strain evidence="5">CECT 8472</strain>
    </source>
</reference>
<feature type="repeat" description="TPR" evidence="1">
    <location>
        <begin position="400"/>
        <end position="433"/>
    </location>
</feature>
<dbReference type="RefSeq" id="WP_382420991.1">
    <property type="nucleotide sequence ID" value="NZ_JBHSCW010000001.1"/>
</dbReference>
<dbReference type="Gene3D" id="1.25.40.10">
    <property type="entry name" value="Tetratricopeptide repeat domain"/>
    <property type="match status" value="2"/>
</dbReference>
<dbReference type="InterPro" id="IPR019734">
    <property type="entry name" value="TPR_rpt"/>
</dbReference>
<dbReference type="PANTHER" id="PTHR12558">
    <property type="entry name" value="CELL DIVISION CYCLE 16,23,27"/>
    <property type="match status" value="1"/>
</dbReference>
<feature type="repeat" description="TPR" evidence="1">
    <location>
        <begin position="541"/>
        <end position="574"/>
    </location>
</feature>
<evidence type="ECO:0000256" key="3">
    <source>
        <dbReference type="SAM" id="SignalP"/>
    </source>
</evidence>
<name>A0ABV8UH99_9PROT</name>
<organism evidence="4 5">
    <name type="scientific">Fodinicurvata halophila</name>
    <dbReference type="NCBI Taxonomy" id="1419723"/>
    <lineage>
        <taxon>Bacteria</taxon>
        <taxon>Pseudomonadati</taxon>
        <taxon>Pseudomonadota</taxon>
        <taxon>Alphaproteobacteria</taxon>
        <taxon>Rhodospirillales</taxon>
        <taxon>Rhodovibrionaceae</taxon>
        <taxon>Fodinicurvata</taxon>
    </lineage>
</organism>
<accession>A0ABV8UH99</accession>
<protein>
    <submittedName>
        <fullName evidence="4">Tetratricopeptide repeat protein</fullName>
    </submittedName>
</protein>
<gene>
    <name evidence="4" type="ORF">ACFOW6_03795</name>
</gene>
<feature type="compositionally biased region" description="Acidic residues" evidence="2">
    <location>
        <begin position="587"/>
        <end position="600"/>
    </location>
</feature>
<dbReference type="Pfam" id="PF13432">
    <property type="entry name" value="TPR_16"/>
    <property type="match status" value="1"/>
</dbReference>
<dbReference type="SUPFAM" id="SSF48452">
    <property type="entry name" value="TPR-like"/>
    <property type="match status" value="2"/>
</dbReference>
<dbReference type="Proteomes" id="UP001595799">
    <property type="component" value="Unassembled WGS sequence"/>
</dbReference>
<proteinExistence type="predicted"/>
<feature type="region of interest" description="Disordered" evidence="2">
    <location>
        <begin position="575"/>
        <end position="600"/>
    </location>
</feature>
<keyword evidence="5" id="KW-1185">Reference proteome</keyword>
<comment type="caution">
    <text evidence="4">The sequence shown here is derived from an EMBL/GenBank/DDBJ whole genome shotgun (WGS) entry which is preliminary data.</text>
</comment>
<evidence type="ECO:0000313" key="5">
    <source>
        <dbReference type="Proteomes" id="UP001595799"/>
    </source>
</evidence>
<evidence type="ECO:0000313" key="4">
    <source>
        <dbReference type="EMBL" id="MFC4350662.1"/>
    </source>
</evidence>
<dbReference type="EMBL" id="JBHSCW010000001">
    <property type="protein sequence ID" value="MFC4350662.1"/>
    <property type="molecule type" value="Genomic_DNA"/>
</dbReference>
<feature type="repeat" description="TPR" evidence="1">
    <location>
        <begin position="438"/>
        <end position="471"/>
    </location>
</feature>
<feature type="compositionally biased region" description="Low complexity" evidence="2">
    <location>
        <begin position="42"/>
        <end position="59"/>
    </location>
</feature>
<sequence length="600" mass="68008">MTERLRLSALLLAFLATAFLAFAGDGNDSHAQASGISAGTDGSLSANASGQGSAGSGLELPSHKSKYGQYLAALVAEGEQDLSSAADFMQNVLAQEPDNDEILVHTFILQATEGRFETAVELAQRMEERGIVQPIGQLALATQALIEDDPQRAETHIAKQPKQGINSVSNPFLLAWVEAARDDKDAALDQLKTLEENTSLTPLLELHRLLLHDWFDDEQGAEAAVETLLEGSQELSLRIIRVVGNYLERHGERERALELYEEQRALDPESLVIADMIQRLEEGEEPPALVSSPRQGYAQALFDIASVLGQENLVQYAIIHAHFALAVEPDLTLTRVLIGEMLQQAGRSRTAIDVYRNMPEDSPFAWSTRLRIAEELYNTDRLEEALSELEELAETRPGRFEPHYRMGNLYRMEERFEDAAEAYDRAIKRLGDPRPRHWSIYYFRGIAFERIDRWPQAEADFLKALDLQPEQPYVMNYLAYSWVEQKRNYEQAEEMLLQAVEMQPEDGHIVDSLGWVYYRLGRFEEAVEQLEKAVELRPQDPVINDHLGDAYWQVGRTREARIQWSRALSLEPEEDEIPKIERKLEEGLPEDEEREEGQPI</sequence>
<evidence type="ECO:0000256" key="1">
    <source>
        <dbReference type="PROSITE-ProRule" id="PRU00339"/>
    </source>
</evidence>